<dbReference type="EMBL" id="JMIH01000028">
    <property type="protein sequence ID" value="KEO72079.1"/>
    <property type="molecule type" value="Genomic_DNA"/>
</dbReference>
<organism evidence="3 4">
    <name type="scientific">Anditalea andensis</name>
    <dbReference type="NCBI Taxonomy" id="1048983"/>
    <lineage>
        <taxon>Bacteria</taxon>
        <taxon>Pseudomonadati</taxon>
        <taxon>Bacteroidota</taxon>
        <taxon>Cytophagia</taxon>
        <taxon>Cytophagales</taxon>
        <taxon>Cytophagaceae</taxon>
        <taxon>Anditalea</taxon>
    </lineage>
</organism>
<dbReference type="InterPro" id="IPR050640">
    <property type="entry name" value="Bact_2-comp_sensor_kinase"/>
</dbReference>
<keyword evidence="1" id="KW-0812">Transmembrane</keyword>
<evidence type="ECO:0000256" key="1">
    <source>
        <dbReference type="SAM" id="Phobius"/>
    </source>
</evidence>
<gene>
    <name evidence="3" type="ORF">EL17_19400</name>
</gene>
<evidence type="ECO:0000313" key="4">
    <source>
        <dbReference type="Proteomes" id="UP000027821"/>
    </source>
</evidence>
<comment type="caution">
    <text evidence="3">The sequence shown here is derived from an EMBL/GenBank/DDBJ whole genome shotgun (WGS) entry which is preliminary data.</text>
</comment>
<dbReference type="Pfam" id="PF06580">
    <property type="entry name" value="His_kinase"/>
    <property type="match status" value="1"/>
</dbReference>
<keyword evidence="3" id="KW-0418">Kinase</keyword>
<dbReference type="GO" id="GO:0000155">
    <property type="term" value="F:phosphorelay sensor kinase activity"/>
    <property type="evidence" value="ECO:0007669"/>
    <property type="project" value="InterPro"/>
</dbReference>
<feature type="transmembrane region" description="Helical" evidence="1">
    <location>
        <begin position="33"/>
        <end position="53"/>
    </location>
</feature>
<dbReference type="GO" id="GO:0016020">
    <property type="term" value="C:membrane"/>
    <property type="evidence" value="ECO:0007669"/>
    <property type="project" value="InterPro"/>
</dbReference>
<dbReference type="Proteomes" id="UP000027821">
    <property type="component" value="Unassembled WGS sequence"/>
</dbReference>
<sequence length="335" mass="38681">MLNLIIVIALTFTQCPSCYTSWEGFLSILDNFIFSFLMSCSLSFGGQYVNLYYENKISWIAYPIRRLVLTATTYFIYTFIVSYVLIALYILISVDRITIDNMPWNIVAKNTMYAIGVAFIIITIFVTRSWLMEWKKAAIEAEQLKTEKIASRYQSLKDQLNPHFLFNSLNALSNLVYEDADKSAHFIQQLSKIYRYVLDVQQEELVSLDKELDFAKSYLSLQKIRFEDSLRYKIIVNGTQGYMLPPLSLQLLLENAVKHNIASMAIPLNIFIEQKGDSLWVCNDLQPKSGPLEDTTGVGLENINNRYELLSHRKPEILQENNQFIVKLPLLNLSQ</sequence>
<keyword evidence="1" id="KW-1133">Transmembrane helix</keyword>
<dbReference type="AlphaFoldDB" id="A0A074KT39"/>
<name>A0A074KT39_9BACT</name>
<feature type="transmembrane region" description="Helical" evidence="1">
    <location>
        <begin position="112"/>
        <end position="131"/>
    </location>
</feature>
<keyword evidence="3" id="KW-0808">Transferase</keyword>
<reference evidence="3 4" key="1">
    <citation type="submission" date="2014-04" db="EMBL/GenBank/DDBJ databases">
        <title>Characterization and application of a salt tolerant electro-active bacterium.</title>
        <authorList>
            <person name="Yang L."/>
            <person name="Wei S."/>
            <person name="Tay Q.X.M."/>
        </authorList>
    </citation>
    <scope>NUCLEOTIDE SEQUENCE [LARGE SCALE GENOMIC DNA]</scope>
    <source>
        <strain evidence="3 4">LY1</strain>
    </source>
</reference>
<dbReference type="STRING" id="1048983.EL17_19400"/>
<keyword evidence="4" id="KW-1185">Reference proteome</keyword>
<feature type="transmembrane region" description="Helical" evidence="1">
    <location>
        <begin position="74"/>
        <end position="92"/>
    </location>
</feature>
<dbReference type="PANTHER" id="PTHR34220">
    <property type="entry name" value="SENSOR HISTIDINE KINASE YPDA"/>
    <property type="match status" value="1"/>
</dbReference>
<dbReference type="eggNOG" id="COG2972">
    <property type="taxonomic scope" value="Bacteria"/>
</dbReference>
<dbReference type="PANTHER" id="PTHR34220:SF7">
    <property type="entry name" value="SENSOR HISTIDINE KINASE YPDA"/>
    <property type="match status" value="1"/>
</dbReference>
<evidence type="ECO:0000259" key="2">
    <source>
        <dbReference type="Pfam" id="PF06580"/>
    </source>
</evidence>
<evidence type="ECO:0000313" key="3">
    <source>
        <dbReference type="EMBL" id="KEO72079.1"/>
    </source>
</evidence>
<feature type="domain" description="Signal transduction histidine kinase internal region" evidence="2">
    <location>
        <begin position="152"/>
        <end position="230"/>
    </location>
</feature>
<dbReference type="InterPro" id="IPR010559">
    <property type="entry name" value="Sig_transdc_His_kin_internal"/>
</dbReference>
<keyword evidence="1" id="KW-0472">Membrane</keyword>
<protein>
    <submittedName>
        <fullName evidence="3">Histidine kinase</fullName>
    </submittedName>
</protein>
<accession>A0A074KT39</accession>
<proteinExistence type="predicted"/>